<evidence type="ECO:0000256" key="2">
    <source>
        <dbReference type="ARBA" id="ARBA00022723"/>
    </source>
</evidence>
<dbReference type="EMBL" id="JAAGNN010000012">
    <property type="protein sequence ID" value="KAF4081947.1"/>
    <property type="molecule type" value="Genomic_DNA"/>
</dbReference>
<dbReference type="InterPro" id="IPR011706">
    <property type="entry name" value="Cu-oxidase_C"/>
</dbReference>
<dbReference type="InterPro" id="IPR033138">
    <property type="entry name" value="Cu_oxidase_CS"/>
</dbReference>
<protein>
    <recommendedName>
        <fullName evidence="1">ferroxidase</fullName>
        <ecNumber evidence="1">1.16.3.1</ecNumber>
    </recommendedName>
</protein>
<evidence type="ECO:0000259" key="3">
    <source>
        <dbReference type="Pfam" id="PF07731"/>
    </source>
</evidence>
<dbReference type="GO" id="GO:0005507">
    <property type="term" value="F:copper ion binding"/>
    <property type="evidence" value="ECO:0007669"/>
    <property type="project" value="InterPro"/>
</dbReference>
<dbReference type="PROSITE" id="PS00079">
    <property type="entry name" value="MULTICOPPER_OXIDASE1"/>
    <property type="match status" value="1"/>
</dbReference>
<dbReference type="SUPFAM" id="SSF49503">
    <property type="entry name" value="Cupredoxins"/>
    <property type="match status" value="2"/>
</dbReference>
<name>A0A7J6AIQ9_AMEME</name>
<gene>
    <name evidence="4" type="ORF">AMELA_G00146240</name>
</gene>
<dbReference type="InterPro" id="IPR002355">
    <property type="entry name" value="Cu_oxidase_Cu_BS"/>
</dbReference>
<dbReference type="PROSITE" id="PS00080">
    <property type="entry name" value="MULTICOPPER_OXIDASE2"/>
    <property type="match status" value="1"/>
</dbReference>
<accession>A0A7J6AIQ9</accession>
<dbReference type="Gene3D" id="2.60.40.420">
    <property type="entry name" value="Cupredoxins - blue copper proteins"/>
    <property type="match status" value="2"/>
</dbReference>
<dbReference type="Pfam" id="PF07731">
    <property type="entry name" value="Cu-oxidase_2"/>
    <property type="match status" value="1"/>
</dbReference>
<feature type="domain" description="Plastocyanin-like" evidence="3">
    <location>
        <begin position="145"/>
        <end position="241"/>
    </location>
</feature>
<evidence type="ECO:0000313" key="4">
    <source>
        <dbReference type="EMBL" id="KAF4081947.1"/>
    </source>
</evidence>
<dbReference type="GO" id="GO:0004322">
    <property type="term" value="F:ferroxidase activity"/>
    <property type="evidence" value="ECO:0007669"/>
    <property type="project" value="UniProtKB-EC"/>
</dbReference>
<reference evidence="4 5" key="1">
    <citation type="submission" date="2020-02" db="EMBL/GenBank/DDBJ databases">
        <title>A chromosome-scale genome assembly of the black bullhead catfish (Ameiurus melas).</title>
        <authorList>
            <person name="Wen M."/>
            <person name="Zham M."/>
            <person name="Cabau C."/>
            <person name="Klopp C."/>
            <person name="Donnadieu C."/>
            <person name="Roques C."/>
            <person name="Bouchez O."/>
            <person name="Lampietro C."/>
            <person name="Jouanno E."/>
            <person name="Herpin A."/>
            <person name="Louis A."/>
            <person name="Berthelot C."/>
            <person name="Parey E."/>
            <person name="Roest-Crollius H."/>
            <person name="Braasch I."/>
            <person name="Postlethwait J."/>
            <person name="Robinson-Rechavi M."/>
            <person name="Echchiki A."/>
            <person name="Begum T."/>
            <person name="Montfort J."/>
            <person name="Schartl M."/>
            <person name="Bobe J."/>
            <person name="Guiguen Y."/>
        </authorList>
    </citation>
    <scope>NUCLEOTIDE SEQUENCE [LARGE SCALE GENOMIC DNA]</scope>
    <source>
        <strain evidence="4">M_S1</strain>
        <tissue evidence="4">Blood</tissue>
    </source>
</reference>
<proteinExistence type="predicted"/>
<evidence type="ECO:0000313" key="5">
    <source>
        <dbReference type="Proteomes" id="UP000593565"/>
    </source>
</evidence>
<keyword evidence="5" id="KW-1185">Reference proteome</keyword>
<sequence>MRQQYRVKNCGQSLSAYPSAPTVHYISSEELEWDYSPNRTWEIQNFNTTEEDGPGHMFVGTGPIIRAEVGEVLQITFLNKARASILYPASWSEDFTSEAKTCVTWTQSVPLVICRKGTLDQRRKRQDVDAEFALLFFILMRTCHAINGKVYGKLQGLNMQEGQKVNWYLLGMGNEVDLHTVHLHGQTFIYKTDLPHRADVFELFPGIFQTLEMMAETEGTWLLHCHVADHIHAGMETTYTIKSVRPSNPGQKSG</sequence>
<keyword evidence="2" id="KW-0479">Metal-binding</keyword>
<dbReference type="Proteomes" id="UP000593565">
    <property type="component" value="Unassembled WGS sequence"/>
</dbReference>
<comment type="caution">
    <text evidence="4">The sequence shown here is derived from an EMBL/GenBank/DDBJ whole genome shotgun (WGS) entry which is preliminary data.</text>
</comment>
<organism evidence="4 5">
    <name type="scientific">Ameiurus melas</name>
    <name type="common">Black bullhead</name>
    <name type="synonym">Silurus melas</name>
    <dbReference type="NCBI Taxonomy" id="219545"/>
    <lineage>
        <taxon>Eukaryota</taxon>
        <taxon>Metazoa</taxon>
        <taxon>Chordata</taxon>
        <taxon>Craniata</taxon>
        <taxon>Vertebrata</taxon>
        <taxon>Euteleostomi</taxon>
        <taxon>Actinopterygii</taxon>
        <taxon>Neopterygii</taxon>
        <taxon>Teleostei</taxon>
        <taxon>Ostariophysi</taxon>
        <taxon>Siluriformes</taxon>
        <taxon>Ictaluridae</taxon>
        <taxon>Ameiurus</taxon>
    </lineage>
</organism>
<dbReference type="InterPro" id="IPR008972">
    <property type="entry name" value="Cupredoxin"/>
</dbReference>
<dbReference type="AlphaFoldDB" id="A0A7J6AIQ9"/>
<dbReference type="EC" id="1.16.3.1" evidence="1"/>
<evidence type="ECO:0000256" key="1">
    <source>
        <dbReference type="ARBA" id="ARBA00013107"/>
    </source>
</evidence>